<evidence type="ECO:0000256" key="1">
    <source>
        <dbReference type="SAM" id="SignalP"/>
    </source>
</evidence>
<gene>
    <name evidence="4" type="ORF">E4O92_15000</name>
</gene>
<name>A0A4Y9T298_9BURK</name>
<dbReference type="GO" id="GO:0000272">
    <property type="term" value="P:polysaccharide catabolic process"/>
    <property type="evidence" value="ECO:0007669"/>
    <property type="project" value="InterPro"/>
</dbReference>
<evidence type="ECO:0000313" key="5">
    <source>
        <dbReference type="Proteomes" id="UP000297258"/>
    </source>
</evidence>
<dbReference type="RefSeq" id="WP_135190569.1">
    <property type="nucleotide sequence ID" value="NZ_SPUM01000102.1"/>
</dbReference>
<feature type="domain" description="Cohesin" evidence="2">
    <location>
        <begin position="36"/>
        <end position="152"/>
    </location>
</feature>
<dbReference type="InterPro" id="IPR013424">
    <property type="entry name" value="Ice-binding_C"/>
</dbReference>
<evidence type="ECO:0000259" key="3">
    <source>
        <dbReference type="Pfam" id="PF07589"/>
    </source>
</evidence>
<dbReference type="GO" id="GO:0030246">
    <property type="term" value="F:carbohydrate binding"/>
    <property type="evidence" value="ECO:0007669"/>
    <property type="project" value="InterPro"/>
</dbReference>
<dbReference type="Gene3D" id="2.60.40.680">
    <property type="match status" value="1"/>
</dbReference>
<evidence type="ECO:0000259" key="2">
    <source>
        <dbReference type="Pfam" id="PF00963"/>
    </source>
</evidence>
<reference evidence="4 5" key="1">
    <citation type="submission" date="2019-03" db="EMBL/GenBank/DDBJ databases">
        <title>Draft genome of Massilia hortus sp. nov., a novel bacterial species of the Oxalobacteraceae family.</title>
        <authorList>
            <person name="Peta V."/>
            <person name="Raths R."/>
            <person name="Bucking H."/>
        </authorList>
    </citation>
    <scope>NUCLEOTIDE SEQUENCE [LARGE SCALE GENOMIC DNA]</scope>
    <source>
        <strain evidence="4 5">ONC3</strain>
    </source>
</reference>
<dbReference type="OrthoDB" id="8904568at2"/>
<protein>
    <submittedName>
        <fullName evidence="4">PEP-CTERM sorting domain-containing protein</fullName>
    </submittedName>
</protein>
<dbReference type="SUPFAM" id="SSF49384">
    <property type="entry name" value="Carbohydrate-binding domain"/>
    <property type="match status" value="1"/>
</dbReference>
<proteinExistence type="predicted"/>
<feature type="chain" id="PRO_5021401031" evidence="1">
    <location>
        <begin position="23"/>
        <end position="189"/>
    </location>
</feature>
<dbReference type="NCBIfam" id="TIGR02595">
    <property type="entry name" value="PEP_CTERM"/>
    <property type="match status" value="1"/>
</dbReference>
<accession>A0A4Y9T298</accession>
<dbReference type="InterPro" id="IPR002102">
    <property type="entry name" value="Cohesin_dom"/>
</dbReference>
<comment type="caution">
    <text evidence="4">The sequence shown here is derived from an EMBL/GenBank/DDBJ whole genome shotgun (WGS) entry which is preliminary data.</text>
</comment>
<sequence>MFDLKKYLGAALLCFACTQVSASPTLSTVATPSPAVVGSMVDLAVMISDISDLYTYQFSLTFDPNLLRVSSITEGGFLATAGTTFGDTGEIDNATGTISFVFNTLIGALPGASGNGNLAHIIFETLGTGSAQLGFSDVMFLDSGMNDIAVTVQTTPLQITGATAVPEPATYLLLGVGVIGAAALRRRRV</sequence>
<dbReference type="AlphaFoldDB" id="A0A4Y9T298"/>
<keyword evidence="5" id="KW-1185">Reference proteome</keyword>
<evidence type="ECO:0000313" key="4">
    <source>
        <dbReference type="EMBL" id="TFW31037.1"/>
    </source>
</evidence>
<dbReference type="EMBL" id="SPUM01000102">
    <property type="protein sequence ID" value="TFW31037.1"/>
    <property type="molecule type" value="Genomic_DNA"/>
</dbReference>
<feature type="domain" description="Ice-binding protein C-terminal" evidence="3">
    <location>
        <begin position="164"/>
        <end position="187"/>
    </location>
</feature>
<dbReference type="Pfam" id="PF07589">
    <property type="entry name" value="PEP-CTERM"/>
    <property type="match status" value="1"/>
</dbReference>
<keyword evidence="1" id="KW-0732">Signal</keyword>
<dbReference type="Pfam" id="PF00963">
    <property type="entry name" value="Cohesin"/>
    <property type="match status" value="1"/>
</dbReference>
<dbReference type="Proteomes" id="UP000297258">
    <property type="component" value="Unassembled WGS sequence"/>
</dbReference>
<feature type="signal peptide" evidence="1">
    <location>
        <begin position="1"/>
        <end position="22"/>
    </location>
</feature>
<organism evidence="4 5">
    <name type="scientific">Massilia horti</name>
    <dbReference type="NCBI Taxonomy" id="2562153"/>
    <lineage>
        <taxon>Bacteria</taxon>
        <taxon>Pseudomonadati</taxon>
        <taxon>Pseudomonadota</taxon>
        <taxon>Betaproteobacteria</taxon>
        <taxon>Burkholderiales</taxon>
        <taxon>Oxalobacteraceae</taxon>
        <taxon>Telluria group</taxon>
        <taxon>Massilia</taxon>
    </lineage>
</organism>
<dbReference type="InterPro" id="IPR008965">
    <property type="entry name" value="CBM2/CBM3_carb-bd_dom_sf"/>
</dbReference>
<dbReference type="CDD" id="cd08547">
    <property type="entry name" value="Type_II_cohesin"/>
    <property type="match status" value="1"/>
</dbReference>